<dbReference type="SUPFAM" id="SSF52266">
    <property type="entry name" value="SGNH hydrolase"/>
    <property type="match status" value="1"/>
</dbReference>
<dbReference type="GO" id="GO:0016787">
    <property type="term" value="F:hydrolase activity"/>
    <property type="evidence" value="ECO:0007669"/>
    <property type="project" value="UniProtKB-KW"/>
</dbReference>
<dbReference type="AlphaFoldDB" id="A0A4Q2K4L0"/>
<dbReference type="Proteomes" id="UP000293345">
    <property type="component" value="Unassembled WGS sequence"/>
</dbReference>
<dbReference type="CDD" id="cd00229">
    <property type="entry name" value="SGNH_hydrolase"/>
    <property type="match status" value="1"/>
</dbReference>
<dbReference type="OrthoDB" id="3288625at2"/>
<accession>A0A4Q2K4L0</accession>
<protein>
    <submittedName>
        <fullName evidence="2">SGNH/GDSL hydrolase family protein</fullName>
    </submittedName>
</protein>
<keyword evidence="2" id="KW-0378">Hydrolase</keyword>
<evidence type="ECO:0000313" key="3">
    <source>
        <dbReference type="Proteomes" id="UP000293345"/>
    </source>
</evidence>
<dbReference type="InterPro" id="IPR036514">
    <property type="entry name" value="SGNH_hydro_sf"/>
</dbReference>
<evidence type="ECO:0000313" key="2">
    <source>
        <dbReference type="EMBL" id="RXZ54743.1"/>
    </source>
</evidence>
<dbReference type="EMBL" id="SDPW01000001">
    <property type="protein sequence ID" value="RXZ54743.1"/>
    <property type="molecule type" value="Genomic_DNA"/>
</dbReference>
<dbReference type="Gene3D" id="3.40.50.1110">
    <property type="entry name" value="SGNH hydrolase"/>
    <property type="match status" value="1"/>
</dbReference>
<dbReference type="Pfam" id="PF13472">
    <property type="entry name" value="Lipase_GDSL_2"/>
    <property type="match status" value="1"/>
</dbReference>
<evidence type="ECO:0000259" key="1">
    <source>
        <dbReference type="Pfam" id="PF13472"/>
    </source>
</evidence>
<dbReference type="RefSeq" id="WP_129425419.1">
    <property type="nucleotide sequence ID" value="NZ_SDPW01000001.1"/>
</dbReference>
<reference evidence="2 3" key="1">
    <citation type="submission" date="2019-01" db="EMBL/GenBank/DDBJ databases">
        <title>Senegalimassilia sp. nov. KGMB04484 isolated human feces.</title>
        <authorList>
            <person name="Han K.-I."/>
            <person name="Kim J.-S."/>
            <person name="Lee K.C."/>
            <person name="Suh M.K."/>
            <person name="Eom M.K."/>
            <person name="Lee J.H."/>
            <person name="Park S.-H."/>
            <person name="Kang S.W."/>
            <person name="Park J.-E."/>
            <person name="Oh B.S."/>
            <person name="Yu S.Y."/>
            <person name="Choi S.-H."/>
            <person name="Lee D.H."/>
            <person name="Yoon H."/>
            <person name="Kim B.-Y."/>
            <person name="Lee J.H."/>
            <person name="Lee J.-S."/>
        </authorList>
    </citation>
    <scope>NUCLEOTIDE SEQUENCE [LARGE SCALE GENOMIC DNA]</scope>
    <source>
        <strain evidence="2 3">KGMB04484</strain>
    </source>
</reference>
<sequence>MSESSKVYLLGDSITQGLGSKKINFSGELSYLLGGSFEVVNLAYTGTMIDYALKLLNEGKVAAKGSGDYCVVLYGNVDAQIRPSRTGRVFSHIPRRYQGGGMLMPRPFYSRSIAKRAGQRFDNLQRKFFSEIIKLMDGTEQWMPLEPFTAQYAELLDRLLAMGFKVIPCSCVFIDGDLFPGTPEQYELYNRRIDTLAAERSLTCVDFYSFFKKKVKKAGWDSCYNKDHFHPNGEGYRLMAERIAVEVRKRELCRSDAR</sequence>
<dbReference type="InterPro" id="IPR013830">
    <property type="entry name" value="SGNH_hydro"/>
</dbReference>
<feature type="domain" description="SGNH hydrolase-type esterase" evidence="1">
    <location>
        <begin position="9"/>
        <end position="238"/>
    </location>
</feature>
<gene>
    <name evidence="2" type="ORF">ET524_09815</name>
</gene>
<keyword evidence="3" id="KW-1185">Reference proteome</keyword>
<name>A0A4Q2K4L0_9ACTN</name>
<organism evidence="2 3">
    <name type="scientific">Senegalimassilia faecalis</name>
    <dbReference type="NCBI Taxonomy" id="2509433"/>
    <lineage>
        <taxon>Bacteria</taxon>
        <taxon>Bacillati</taxon>
        <taxon>Actinomycetota</taxon>
        <taxon>Coriobacteriia</taxon>
        <taxon>Coriobacteriales</taxon>
        <taxon>Coriobacteriaceae</taxon>
        <taxon>Senegalimassilia</taxon>
    </lineage>
</organism>
<comment type="caution">
    <text evidence="2">The sequence shown here is derived from an EMBL/GenBank/DDBJ whole genome shotgun (WGS) entry which is preliminary data.</text>
</comment>
<proteinExistence type="predicted"/>